<keyword evidence="7" id="KW-1185">Reference proteome</keyword>
<sequence>MSLWLPLGLLVIGYFVATSMVDQQQQTQAKRISDAVTVRLNLIAEGVQEKVTLYQYGLRGIRGAVMLLSPEHFDYNDMQAYTQVRDYKREFPGAHGFGLIIKVEPNQTAAFLDRMAAERPSYNFQIRQLTPHQDSLFVITYIEPEQNNREAVGVDIGSEAMRRKAALDAAFNNDVRLTAPITLVQANERAQQGFLMLMPVYKTTTVPQDSRQRLEHLFGWSYAPILINEVLKSVAGLENDVFLQISDITE</sequence>
<comment type="caution">
    <text evidence="6">The sequence shown here is derived from an EMBL/GenBank/DDBJ whole genome shotgun (WGS) entry which is preliminary data.</text>
</comment>
<dbReference type="EMBL" id="JBHRSD010000032">
    <property type="protein sequence ID" value="MFC3034152.1"/>
    <property type="molecule type" value="Genomic_DNA"/>
</dbReference>
<name>A0ABV7CNA5_9GAMM</name>
<accession>A0ABV7CNA5</accession>
<keyword evidence="2" id="KW-0812">Transmembrane</keyword>
<keyword evidence="3" id="KW-1133">Transmembrane helix</keyword>
<dbReference type="Gene3D" id="3.30.450.350">
    <property type="entry name" value="CHASE domain"/>
    <property type="match status" value="1"/>
</dbReference>
<feature type="domain" description="CHASE" evidence="5">
    <location>
        <begin position="133"/>
        <end position="250"/>
    </location>
</feature>
<evidence type="ECO:0000313" key="6">
    <source>
        <dbReference type="EMBL" id="MFC3034152.1"/>
    </source>
</evidence>
<evidence type="ECO:0000256" key="3">
    <source>
        <dbReference type="ARBA" id="ARBA00022989"/>
    </source>
</evidence>
<evidence type="ECO:0000313" key="7">
    <source>
        <dbReference type="Proteomes" id="UP001595453"/>
    </source>
</evidence>
<evidence type="ECO:0000259" key="5">
    <source>
        <dbReference type="PROSITE" id="PS50839"/>
    </source>
</evidence>
<dbReference type="RefSeq" id="WP_377126904.1">
    <property type="nucleotide sequence ID" value="NZ_JBHRSD010000032.1"/>
</dbReference>
<dbReference type="InterPro" id="IPR006189">
    <property type="entry name" value="CHASE_dom"/>
</dbReference>
<organism evidence="6 7">
    <name type="scientific">Pseudoalteromonas fenneropenaei</name>
    <dbReference type="NCBI Taxonomy" id="1737459"/>
    <lineage>
        <taxon>Bacteria</taxon>
        <taxon>Pseudomonadati</taxon>
        <taxon>Pseudomonadota</taxon>
        <taxon>Gammaproteobacteria</taxon>
        <taxon>Alteromonadales</taxon>
        <taxon>Pseudoalteromonadaceae</taxon>
        <taxon>Pseudoalteromonas</taxon>
    </lineage>
</organism>
<dbReference type="InterPro" id="IPR042240">
    <property type="entry name" value="CHASE_sf"/>
</dbReference>
<keyword evidence="4" id="KW-0472">Membrane</keyword>
<dbReference type="SMART" id="SM01079">
    <property type="entry name" value="CHASE"/>
    <property type="match status" value="1"/>
</dbReference>
<dbReference type="Proteomes" id="UP001595453">
    <property type="component" value="Unassembled WGS sequence"/>
</dbReference>
<evidence type="ECO:0000256" key="1">
    <source>
        <dbReference type="ARBA" id="ARBA00004370"/>
    </source>
</evidence>
<reference evidence="7" key="1">
    <citation type="journal article" date="2019" name="Int. J. Syst. Evol. Microbiol.">
        <title>The Global Catalogue of Microorganisms (GCM) 10K type strain sequencing project: providing services to taxonomists for standard genome sequencing and annotation.</title>
        <authorList>
            <consortium name="The Broad Institute Genomics Platform"/>
            <consortium name="The Broad Institute Genome Sequencing Center for Infectious Disease"/>
            <person name="Wu L."/>
            <person name="Ma J."/>
        </authorList>
    </citation>
    <scope>NUCLEOTIDE SEQUENCE [LARGE SCALE GENOMIC DNA]</scope>
    <source>
        <strain evidence="7">KCTC 42730</strain>
    </source>
</reference>
<gene>
    <name evidence="6" type="ORF">ACFOEE_16725</name>
</gene>
<protein>
    <submittedName>
        <fullName evidence="6">CHASE domain-containing protein</fullName>
    </submittedName>
</protein>
<proteinExistence type="predicted"/>
<evidence type="ECO:0000256" key="4">
    <source>
        <dbReference type="ARBA" id="ARBA00023136"/>
    </source>
</evidence>
<comment type="subcellular location">
    <subcellularLocation>
        <location evidence="1">Membrane</location>
    </subcellularLocation>
</comment>
<dbReference type="PROSITE" id="PS50839">
    <property type="entry name" value="CHASE"/>
    <property type="match status" value="1"/>
</dbReference>
<feature type="non-terminal residue" evidence="6">
    <location>
        <position position="250"/>
    </location>
</feature>
<evidence type="ECO:0000256" key="2">
    <source>
        <dbReference type="ARBA" id="ARBA00022692"/>
    </source>
</evidence>
<dbReference type="Pfam" id="PF03924">
    <property type="entry name" value="CHASE"/>
    <property type="match status" value="1"/>
</dbReference>